<evidence type="ECO:0000313" key="2">
    <source>
        <dbReference type="EMBL" id="EKE28150.1"/>
    </source>
</evidence>
<comment type="similarity">
    <text evidence="1">Belongs to the ComF/GntX family.</text>
</comment>
<dbReference type="InterPro" id="IPR051910">
    <property type="entry name" value="ComF/GntX_DNA_util-trans"/>
</dbReference>
<reference evidence="2" key="1">
    <citation type="journal article" date="2012" name="Science">
        <title>Fermentation, hydrogen, and sulfur metabolism in multiple uncultivated bacterial phyla.</title>
        <authorList>
            <person name="Wrighton K.C."/>
            <person name="Thomas B.C."/>
            <person name="Sharon I."/>
            <person name="Miller C.S."/>
            <person name="Castelle C.J."/>
            <person name="VerBerkmoes N.C."/>
            <person name="Wilkins M.J."/>
            <person name="Hettich R.L."/>
            <person name="Lipton M.S."/>
            <person name="Williams K.H."/>
            <person name="Long P.E."/>
            <person name="Banfield J.F."/>
        </authorList>
    </citation>
    <scope>NUCLEOTIDE SEQUENCE [LARGE SCALE GENOMIC DNA]</scope>
</reference>
<organism evidence="2">
    <name type="scientific">uncultured bacterium</name>
    <name type="common">gcode 4</name>
    <dbReference type="NCBI Taxonomy" id="1234023"/>
    <lineage>
        <taxon>Bacteria</taxon>
        <taxon>environmental samples</taxon>
    </lineage>
</organism>
<dbReference type="PANTHER" id="PTHR47505:SF1">
    <property type="entry name" value="DNA UTILIZATION PROTEIN YHGH"/>
    <property type="match status" value="1"/>
</dbReference>
<proteinExistence type="inferred from homology"/>
<evidence type="ECO:0000256" key="1">
    <source>
        <dbReference type="ARBA" id="ARBA00008007"/>
    </source>
</evidence>
<dbReference type="Gene3D" id="3.40.50.2020">
    <property type="match status" value="1"/>
</dbReference>
<dbReference type="EMBL" id="AMFJ01000362">
    <property type="protein sequence ID" value="EKE28150.1"/>
    <property type="molecule type" value="Genomic_DNA"/>
</dbReference>
<dbReference type="InterPro" id="IPR000836">
    <property type="entry name" value="PRTase_dom"/>
</dbReference>
<comment type="caution">
    <text evidence="2">The sequence shown here is derived from an EMBL/GenBank/DDBJ whole genome shotgun (WGS) entry which is preliminary data.</text>
</comment>
<dbReference type="CDD" id="cd06223">
    <property type="entry name" value="PRTases_typeI"/>
    <property type="match status" value="1"/>
</dbReference>
<dbReference type="AlphaFoldDB" id="K2GXN0"/>
<name>K2GXN0_9BACT</name>
<protein>
    <submittedName>
        <fullName evidence="2">Phosphoribosyltransferase</fullName>
    </submittedName>
</protein>
<dbReference type="PANTHER" id="PTHR47505">
    <property type="entry name" value="DNA UTILIZATION PROTEIN YHGH"/>
    <property type="match status" value="1"/>
</dbReference>
<dbReference type="GO" id="GO:0016757">
    <property type="term" value="F:glycosyltransferase activity"/>
    <property type="evidence" value="ECO:0007669"/>
    <property type="project" value="UniProtKB-KW"/>
</dbReference>
<dbReference type="InterPro" id="IPR029057">
    <property type="entry name" value="PRTase-like"/>
</dbReference>
<keyword evidence="2" id="KW-0328">Glycosyltransferase</keyword>
<keyword evidence="2" id="KW-0808">Transferase</keyword>
<sequence length="209" mass="25417">MFKTIWKIIENIFLLPVEEIRYKRIFLDKTPYYKGELKEIYLDKIIVACEYDENLQKDLKEFKYHRNKRPIEKIMENYSKLFDKFLSNCPKDTLVTWIPLFPLNIFLRWYNQTYLIWESLANKKWLEFKKLLIKTKFTRPQARLPKNKRILNLKHCFKFKSKYNNSIDWKTILMIDDVISTWTTANEAAKILKESWAREVVGLFLATGR</sequence>
<gene>
    <name evidence="2" type="ORF">ACD_3C00088G0011</name>
</gene>
<dbReference type="SUPFAM" id="SSF53271">
    <property type="entry name" value="PRTase-like"/>
    <property type="match status" value="1"/>
</dbReference>
<accession>K2GXN0</accession>